<comment type="similarity">
    <text evidence="3 8">Belongs to the COQ9 family.</text>
</comment>
<proteinExistence type="inferred from homology"/>
<name>A0AAN8A6U4_9SACH</name>
<protein>
    <recommendedName>
        <fullName evidence="8">Ubiquinone biosynthesis protein</fullName>
    </recommendedName>
</protein>
<accession>A0AAN8A6U4</accession>
<keyword evidence="5" id="KW-0809">Transit peptide</keyword>
<dbReference type="PANTHER" id="PTHR21427:SF19">
    <property type="entry name" value="UBIQUINONE BIOSYNTHESIS PROTEIN COQ9, MITOCHONDRIAL"/>
    <property type="match status" value="1"/>
</dbReference>
<evidence type="ECO:0000256" key="4">
    <source>
        <dbReference type="ARBA" id="ARBA00022688"/>
    </source>
</evidence>
<gene>
    <name evidence="10" type="ORF">RI543_003293</name>
</gene>
<organism evidence="10 11">
    <name type="scientific">Arxiozyma heterogenica</name>
    <dbReference type="NCBI Taxonomy" id="278026"/>
    <lineage>
        <taxon>Eukaryota</taxon>
        <taxon>Fungi</taxon>
        <taxon>Dikarya</taxon>
        <taxon>Ascomycota</taxon>
        <taxon>Saccharomycotina</taxon>
        <taxon>Saccharomycetes</taxon>
        <taxon>Saccharomycetales</taxon>
        <taxon>Saccharomycetaceae</taxon>
        <taxon>Arxiozyma</taxon>
    </lineage>
</organism>
<keyword evidence="7 8" id="KW-0496">Mitochondrion</keyword>
<dbReference type="EMBL" id="JAWIZZ010000047">
    <property type="protein sequence ID" value="KAK5779402.1"/>
    <property type="molecule type" value="Genomic_DNA"/>
</dbReference>
<dbReference type="InterPro" id="IPR013718">
    <property type="entry name" value="COQ9_C"/>
</dbReference>
<evidence type="ECO:0000256" key="7">
    <source>
        <dbReference type="ARBA" id="ARBA00023128"/>
    </source>
</evidence>
<comment type="pathway">
    <text evidence="2 8">Cofactor biosynthesis; ubiquinone biosynthesis.</text>
</comment>
<keyword evidence="6 8" id="KW-0446">Lipid-binding</keyword>
<keyword evidence="4 8" id="KW-0831">Ubiquinone biosynthesis</keyword>
<evidence type="ECO:0000256" key="1">
    <source>
        <dbReference type="ARBA" id="ARBA00004173"/>
    </source>
</evidence>
<feature type="domain" description="COQ9 C-terminal" evidence="9">
    <location>
        <begin position="180"/>
        <end position="248"/>
    </location>
</feature>
<evidence type="ECO:0000313" key="10">
    <source>
        <dbReference type="EMBL" id="KAK5779402.1"/>
    </source>
</evidence>
<dbReference type="AlphaFoldDB" id="A0AAN8A6U4"/>
<evidence type="ECO:0000256" key="6">
    <source>
        <dbReference type="ARBA" id="ARBA00023121"/>
    </source>
</evidence>
<keyword evidence="11" id="KW-1185">Reference proteome</keyword>
<comment type="caution">
    <text evidence="10">The sequence shown here is derived from an EMBL/GenBank/DDBJ whole genome shotgun (WGS) entry which is preliminary data.</text>
</comment>
<dbReference type="InterPro" id="IPR012762">
    <property type="entry name" value="Ubiq_biosynth_COQ9"/>
</dbReference>
<evidence type="ECO:0000256" key="2">
    <source>
        <dbReference type="ARBA" id="ARBA00004749"/>
    </source>
</evidence>
<reference evidence="11" key="1">
    <citation type="submission" date="2023-07" db="EMBL/GenBank/DDBJ databases">
        <title>A draft genome of Kazachstania heterogenica Y-27499.</title>
        <authorList>
            <person name="Donic C."/>
            <person name="Kralova J.S."/>
            <person name="Fidel L."/>
            <person name="Ben-Dor S."/>
            <person name="Jung S."/>
        </authorList>
    </citation>
    <scope>NUCLEOTIDE SEQUENCE [LARGE SCALE GENOMIC DNA]</scope>
    <source>
        <strain evidence="11">Y27499</strain>
    </source>
</reference>
<evidence type="ECO:0000259" key="9">
    <source>
        <dbReference type="Pfam" id="PF08511"/>
    </source>
</evidence>
<dbReference type="Proteomes" id="UP001306508">
    <property type="component" value="Unassembled WGS sequence"/>
</dbReference>
<dbReference type="GO" id="GO:0008289">
    <property type="term" value="F:lipid binding"/>
    <property type="evidence" value="ECO:0007669"/>
    <property type="project" value="UniProtKB-UniRule"/>
</dbReference>
<comment type="function">
    <text evidence="8">Membrane-associated protein that warps the membrane surface to access and bind aromatic isoprenes with high specificity, including ubiquinone (CoQ) isoprene intermediates and presents them directly to Coq7, therefore facilitating the Coq7-mediated hydroxylase step. Participates in the biosynthesis of coenzyme Q, also named ubiquinone, an essential lipid-soluble electron transporter for aerobic cellular respiration.</text>
</comment>
<evidence type="ECO:0000256" key="3">
    <source>
        <dbReference type="ARBA" id="ARBA00010766"/>
    </source>
</evidence>
<evidence type="ECO:0000313" key="11">
    <source>
        <dbReference type="Proteomes" id="UP001306508"/>
    </source>
</evidence>
<evidence type="ECO:0000256" key="8">
    <source>
        <dbReference type="RuleBase" id="RU366063"/>
    </source>
</evidence>
<dbReference type="Pfam" id="PF08511">
    <property type="entry name" value="COQ9"/>
    <property type="match status" value="1"/>
</dbReference>
<sequence>MTIVRYLVPRLNGSIKFWKPFSNLGFLRYYHPLSSEYDQQDTLLEPLTYKMGSIQSKVLSYCLKEKVPKYGFTEKALVSSINDLGYDSSMLSVIGSSNSPSIFHSSTAVMELLKYNLVTKRYNMIDPNLRQGLINKNDIPSLETLLLRRLEMDKQLGSKTLTELMAKLSIPSQLLLEIVLPELFRLADDMIYFSNEKDHTDIAWYTKRLGVSLTYVSSKLFMSQDKSNNYEDTMDFAKWKLNKVMKLGDYYNNIEEYAWYTVMTSYNLIKSQFSKY</sequence>
<dbReference type="GO" id="GO:0005743">
    <property type="term" value="C:mitochondrial inner membrane"/>
    <property type="evidence" value="ECO:0007669"/>
    <property type="project" value="TreeGrafter"/>
</dbReference>
<dbReference type="GO" id="GO:0006744">
    <property type="term" value="P:ubiquinone biosynthetic process"/>
    <property type="evidence" value="ECO:0007669"/>
    <property type="project" value="UniProtKB-UniRule"/>
</dbReference>
<evidence type="ECO:0000256" key="5">
    <source>
        <dbReference type="ARBA" id="ARBA00022946"/>
    </source>
</evidence>
<comment type="subcellular location">
    <subcellularLocation>
        <location evidence="1 8">Mitochondrion</location>
    </subcellularLocation>
</comment>
<dbReference type="PANTHER" id="PTHR21427">
    <property type="entry name" value="UBIQUINONE BIOSYNTHESIS PROTEIN COQ9, MITOCHONDRIAL"/>
    <property type="match status" value="1"/>
</dbReference>